<dbReference type="EC" id="2.4.99.17" evidence="10 13"/>
<evidence type="ECO:0000256" key="7">
    <source>
        <dbReference type="ARBA" id="ARBA00022785"/>
    </source>
</evidence>
<dbReference type="Gene3D" id="3.40.1780.10">
    <property type="entry name" value="QueA-like"/>
    <property type="match status" value="1"/>
</dbReference>
<comment type="function">
    <text evidence="13">Transfers and isomerizes the ribose moiety from AdoMet to the 7-aminomethyl group of 7-deazaguanine (preQ1-tRNA) to give epoxyqueuosine (oQ-tRNA).</text>
</comment>
<keyword evidence="7 13" id="KW-0671">Queuosine biosynthesis</keyword>
<keyword evidence="4 13" id="KW-0963">Cytoplasm</keyword>
<comment type="subcellular location">
    <subcellularLocation>
        <location evidence="1 13">Cytoplasm</location>
    </subcellularLocation>
</comment>
<evidence type="ECO:0000256" key="3">
    <source>
        <dbReference type="ARBA" id="ARBA00011245"/>
    </source>
</evidence>
<dbReference type="PANTHER" id="PTHR30307">
    <property type="entry name" value="S-ADENOSYLMETHIONINE:TRNA RIBOSYLTRANSFERASE-ISOMERASE"/>
    <property type="match status" value="1"/>
</dbReference>
<keyword evidence="14" id="KW-0328">Glycosyltransferase</keyword>
<evidence type="ECO:0000256" key="12">
    <source>
        <dbReference type="ARBA" id="ARBA00076160"/>
    </source>
</evidence>
<evidence type="ECO:0000256" key="10">
    <source>
        <dbReference type="ARBA" id="ARBA00066503"/>
    </source>
</evidence>
<evidence type="ECO:0000256" key="6">
    <source>
        <dbReference type="ARBA" id="ARBA00022691"/>
    </source>
</evidence>
<keyword evidence="5 13" id="KW-0808">Transferase</keyword>
<proteinExistence type="inferred from homology"/>
<dbReference type="AlphaFoldDB" id="A0A6B2R0T5"/>
<name>A0A6B2R0T5_9BURK</name>
<dbReference type="GO" id="GO:0005737">
    <property type="term" value="C:cytoplasm"/>
    <property type="evidence" value="ECO:0007669"/>
    <property type="project" value="UniProtKB-SubCell"/>
</dbReference>
<evidence type="ECO:0000256" key="4">
    <source>
        <dbReference type="ARBA" id="ARBA00022490"/>
    </source>
</evidence>
<dbReference type="UniPathway" id="UPA00392"/>
<protein>
    <recommendedName>
        <fullName evidence="11 13">S-adenosylmethionine:tRNA ribosyltransferase-isomerase</fullName>
        <ecNumber evidence="10 13">2.4.99.17</ecNumber>
    </recommendedName>
    <alternativeName>
        <fullName evidence="12 13">Queuosine biosynthesis protein QueA</fullName>
    </alternativeName>
</protein>
<dbReference type="InterPro" id="IPR042119">
    <property type="entry name" value="QueA_dom2"/>
</dbReference>
<dbReference type="FunFam" id="3.40.1780.10:FF:000001">
    <property type="entry name" value="S-adenosylmethionine:tRNA ribosyltransferase-isomerase"/>
    <property type="match status" value="1"/>
</dbReference>
<dbReference type="PANTHER" id="PTHR30307:SF0">
    <property type="entry name" value="S-ADENOSYLMETHIONINE:TRNA RIBOSYLTRANSFERASE-ISOMERASE"/>
    <property type="match status" value="1"/>
</dbReference>
<dbReference type="NCBIfam" id="NF001140">
    <property type="entry name" value="PRK00147.1"/>
    <property type="match status" value="1"/>
</dbReference>
<comment type="caution">
    <text evidence="14">The sequence shown here is derived from an EMBL/GenBank/DDBJ whole genome shotgun (WGS) entry which is preliminary data.</text>
</comment>
<comment type="pathway">
    <text evidence="2 13">tRNA modification; tRNA-queuosine biosynthesis.</text>
</comment>
<evidence type="ECO:0000256" key="8">
    <source>
        <dbReference type="ARBA" id="ARBA00052751"/>
    </source>
</evidence>
<dbReference type="InterPro" id="IPR042118">
    <property type="entry name" value="QueA_dom1"/>
</dbReference>
<evidence type="ECO:0000256" key="11">
    <source>
        <dbReference type="ARBA" id="ARBA00069325"/>
    </source>
</evidence>
<comment type="similarity">
    <text evidence="9 13">Belongs to the QueA family.</text>
</comment>
<dbReference type="HAMAP" id="MF_00113">
    <property type="entry name" value="QueA"/>
    <property type="match status" value="1"/>
</dbReference>
<evidence type="ECO:0000313" key="14">
    <source>
        <dbReference type="EMBL" id="NDY82959.1"/>
    </source>
</evidence>
<organism evidence="14">
    <name type="scientific">Sheuella amnicola</name>
    <dbReference type="NCBI Taxonomy" id="2707330"/>
    <lineage>
        <taxon>Bacteria</taxon>
        <taxon>Pseudomonadati</taxon>
        <taxon>Pseudomonadota</taxon>
        <taxon>Betaproteobacteria</taxon>
        <taxon>Burkholderiales</taxon>
        <taxon>Alcaligenaceae</taxon>
        <taxon>Sheuella</taxon>
    </lineage>
</organism>
<evidence type="ECO:0000256" key="1">
    <source>
        <dbReference type="ARBA" id="ARBA00004496"/>
    </source>
</evidence>
<dbReference type="GO" id="GO:0008616">
    <property type="term" value="P:tRNA queuosine(34) biosynthetic process"/>
    <property type="evidence" value="ECO:0007669"/>
    <property type="project" value="UniProtKB-UniRule"/>
</dbReference>
<dbReference type="InterPro" id="IPR036100">
    <property type="entry name" value="QueA_sf"/>
</dbReference>
<comment type="catalytic activity">
    <reaction evidence="8 13">
        <text>7-aminomethyl-7-carbaguanosine(34) in tRNA + S-adenosyl-L-methionine = epoxyqueuosine(34) in tRNA + adenine + L-methionine + 2 H(+)</text>
        <dbReference type="Rhea" id="RHEA:32155"/>
        <dbReference type="Rhea" id="RHEA-COMP:10342"/>
        <dbReference type="Rhea" id="RHEA-COMP:18582"/>
        <dbReference type="ChEBI" id="CHEBI:15378"/>
        <dbReference type="ChEBI" id="CHEBI:16708"/>
        <dbReference type="ChEBI" id="CHEBI:57844"/>
        <dbReference type="ChEBI" id="CHEBI:59789"/>
        <dbReference type="ChEBI" id="CHEBI:82833"/>
        <dbReference type="ChEBI" id="CHEBI:194443"/>
        <dbReference type="EC" id="2.4.99.17"/>
    </reaction>
</comment>
<evidence type="ECO:0000256" key="5">
    <source>
        <dbReference type="ARBA" id="ARBA00022679"/>
    </source>
</evidence>
<dbReference type="GO" id="GO:0051075">
    <property type="term" value="F:S-adenosylmethionine:tRNA ribosyltransferase-isomerase activity"/>
    <property type="evidence" value="ECO:0007669"/>
    <property type="project" value="UniProtKB-EC"/>
</dbReference>
<evidence type="ECO:0000256" key="9">
    <source>
        <dbReference type="ARBA" id="ARBA00061210"/>
    </source>
</evidence>
<keyword evidence="6 13" id="KW-0949">S-adenosyl-L-methionine</keyword>
<evidence type="ECO:0000256" key="2">
    <source>
        <dbReference type="ARBA" id="ARBA00004691"/>
    </source>
</evidence>
<comment type="subunit">
    <text evidence="3 13">Monomer.</text>
</comment>
<sequence>MTGCRFYFLPVSSSLTVADFDYNLPSELIAQAPAAARTDSRLLHLDSEGRLNDLDFTAITSLVRPGDLLVFNDTRVIKARLFGRKASGGQVEVLIERITSEHEALAHIRASKSPGPGTSLRLSDAIDVTVMGRDNDLFILKFDGPILDLLDRYGSIPLPPYISHQPDALDDLRYQTVYAREPGAVAAPTAGLHFDENILEKFARMGVARAFVTLHVGAGTFQPVRVDKLSDHVMHAERYTVPAATAQAIARTRAEGGRIIAVGTTSVRALESAAKAQREDALAHPDRNIPDPRNQLLANSGDTRLFITPGFAYQVVDAMVTNFHLPQSTLLMLVSAFIGMEQMKAAYSHAIKQRYRFFSYGDAMFLERNPLL</sequence>
<dbReference type="Gene3D" id="2.40.10.240">
    <property type="entry name" value="QueA-like"/>
    <property type="match status" value="1"/>
</dbReference>
<evidence type="ECO:0000256" key="13">
    <source>
        <dbReference type="HAMAP-Rule" id="MF_00113"/>
    </source>
</evidence>
<reference evidence="14" key="1">
    <citation type="submission" date="2020-02" db="EMBL/GenBank/DDBJ databases">
        <authorList>
            <person name="Chen W.-M."/>
        </authorList>
    </citation>
    <scope>NUCLEOTIDE SEQUENCE</scope>
    <source>
        <strain evidence="14">NBD-18</strain>
    </source>
</reference>
<dbReference type="NCBIfam" id="TIGR00113">
    <property type="entry name" value="queA"/>
    <property type="match status" value="1"/>
</dbReference>
<dbReference type="InterPro" id="IPR003699">
    <property type="entry name" value="QueA"/>
</dbReference>
<dbReference type="SUPFAM" id="SSF111337">
    <property type="entry name" value="QueA-like"/>
    <property type="match status" value="1"/>
</dbReference>
<dbReference type="Pfam" id="PF02547">
    <property type="entry name" value="Queuosine_synth"/>
    <property type="match status" value="1"/>
</dbReference>
<dbReference type="EMBL" id="JAAGRN010000004">
    <property type="protein sequence ID" value="NDY82959.1"/>
    <property type="molecule type" value="Genomic_DNA"/>
</dbReference>
<gene>
    <name evidence="13 14" type="primary">queA</name>
    <name evidence="14" type="ORF">G3I67_06930</name>
</gene>
<accession>A0A6B2R0T5</accession>
<keyword evidence="14" id="KW-0413">Isomerase</keyword>